<accession>A0ABQ9DIR4</accession>
<feature type="region of interest" description="Disordered" evidence="1">
    <location>
        <begin position="63"/>
        <end position="84"/>
    </location>
</feature>
<evidence type="ECO:0000313" key="3">
    <source>
        <dbReference type="Proteomes" id="UP001145742"/>
    </source>
</evidence>
<comment type="caution">
    <text evidence="2">The sequence shown here is derived from an EMBL/GenBank/DDBJ whole genome shotgun (WGS) entry which is preliminary data.</text>
</comment>
<organism evidence="2 3">
    <name type="scientific">Willisornis vidua</name>
    <name type="common">Xingu scale-backed antbird</name>
    <dbReference type="NCBI Taxonomy" id="1566151"/>
    <lineage>
        <taxon>Eukaryota</taxon>
        <taxon>Metazoa</taxon>
        <taxon>Chordata</taxon>
        <taxon>Craniata</taxon>
        <taxon>Vertebrata</taxon>
        <taxon>Euteleostomi</taxon>
        <taxon>Archelosauria</taxon>
        <taxon>Archosauria</taxon>
        <taxon>Dinosauria</taxon>
        <taxon>Saurischia</taxon>
        <taxon>Theropoda</taxon>
        <taxon>Coelurosauria</taxon>
        <taxon>Aves</taxon>
        <taxon>Neognathae</taxon>
        <taxon>Neoaves</taxon>
        <taxon>Telluraves</taxon>
        <taxon>Australaves</taxon>
        <taxon>Passeriformes</taxon>
        <taxon>Thamnophilidae</taxon>
        <taxon>Willisornis</taxon>
    </lineage>
</organism>
<dbReference type="Proteomes" id="UP001145742">
    <property type="component" value="Unassembled WGS sequence"/>
</dbReference>
<sequence length="104" mass="11484">MEDGRVGGIDQSCSLMAYPQGNSHDLEKCRQNFPRHEEEDCEEIPPDVQSEPLLAQLKAISSCPGADHLGEEPDPPLATTSSQVVVESEKVIPEPPFVQTWRDL</sequence>
<evidence type="ECO:0000256" key="1">
    <source>
        <dbReference type="SAM" id="MobiDB-lite"/>
    </source>
</evidence>
<dbReference type="EMBL" id="WHWB01032994">
    <property type="protein sequence ID" value="KAJ7422583.1"/>
    <property type="molecule type" value="Genomic_DNA"/>
</dbReference>
<keyword evidence="3" id="KW-1185">Reference proteome</keyword>
<evidence type="ECO:0000313" key="2">
    <source>
        <dbReference type="EMBL" id="KAJ7422583.1"/>
    </source>
</evidence>
<gene>
    <name evidence="2" type="ORF">WISP_37280</name>
</gene>
<name>A0ABQ9DIR4_9PASS</name>
<proteinExistence type="predicted"/>
<reference evidence="2" key="1">
    <citation type="submission" date="2019-10" db="EMBL/GenBank/DDBJ databases">
        <authorList>
            <person name="Soares A.E.R."/>
            <person name="Aleixo A."/>
            <person name="Schneider P."/>
            <person name="Miyaki C.Y."/>
            <person name="Schneider M.P."/>
            <person name="Mello C."/>
            <person name="Vasconcelos A.T.R."/>
        </authorList>
    </citation>
    <scope>NUCLEOTIDE SEQUENCE</scope>
    <source>
        <tissue evidence="2">Muscle</tissue>
    </source>
</reference>
<protein>
    <submittedName>
        <fullName evidence="2">Uncharacterized protein</fullName>
    </submittedName>
</protein>